<dbReference type="InterPro" id="IPR011009">
    <property type="entry name" value="Kinase-like_dom_sf"/>
</dbReference>
<dbReference type="Proteomes" id="UP000070444">
    <property type="component" value="Unassembled WGS sequence"/>
</dbReference>
<dbReference type="Gene3D" id="1.10.8.270">
    <property type="entry name" value="putative rabgap domain of human tbc1 domain family member 14 like domains"/>
    <property type="match status" value="1"/>
</dbReference>
<dbReference type="PANTHER" id="PTHR47219:SF9">
    <property type="entry name" value="GTPASE ACTIVATING PROTEIN AND CENTROSOME-ASSOCIATED, ISOFORM B"/>
    <property type="match status" value="1"/>
</dbReference>
<evidence type="ECO:0000313" key="4">
    <source>
        <dbReference type="Proteomes" id="UP000070444"/>
    </source>
</evidence>
<evidence type="ECO:0000259" key="2">
    <source>
        <dbReference type="PROSITE" id="PS50086"/>
    </source>
</evidence>
<feature type="domain" description="Protein kinase" evidence="1">
    <location>
        <begin position="1"/>
        <end position="296"/>
    </location>
</feature>
<dbReference type="Pfam" id="PF00566">
    <property type="entry name" value="RabGAP-TBC"/>
    <property type="match status" value="1"/>
</dbReference>
<protein>
    <submittedName>
        <fullName evidence="3">RabGAP/TBC</fullName>
    </submittedName>
</protein>
<dbReference type="AlphaFoldDB" id="A0A137P890"/>
<dbReference type="InterPro" id="IPR000195">
    <property type="entry name" value="Rab-GAP-TBC_dom"/>
</dbReference>
<dbReference type="STRING" id="796925.A0A137P890"/>
<keyword evidence="4" id="KW-1185">Reference proteome</keyword>
<dbReference type="GO" id="GO:0005096">
    <property type="term" value="F:GTPase activator activity"/>
    <property type="evidence" value="ECO:0007669"/>
    <property type="project" value="TreeGrafter"/>
</dbReference>
<dbReference type="OrthoDB" id="1668230at2759"/>
<proteinExistence type="predicted"/>
<dbReference type="Pfam" id="PF00069">
    <property type="entry name" value="Pkinase"/>
    <property type="match status" value="1"/>
</dbReference>
<dbReference type="InterPro" id="IPR050302">
    <property type="entry name" value="Rab_GAP_TBC_domain"/>
</dbReference>
<dbReference type="InterPro" id="IPR000719">
    <property type="entry name" value="Prot_kinase_dom"/>
</dbReference>
<dbReference type="Gene3D" id="1.10.472.80">
    <property type="entry name" value="Ypt/Rab-GAP domain of gyp1p, domain 3"/>
    <property type="match status" value="1"/>
</dbReference>
<dbReference type="SMART" id="SM00220">
    <property type="entry name" value="S_TKc"/>
    <property type="match status" value="1"/>
</dbReference>
<evidence type="ECO:0000259" key="1">
    <source>
        <dbReference type="PROSITE" id="PS50011"/>
    </source>
</evidence>
<dbReference type="InterPro" id="IPR035969">
    <property type="entry name" value="Rab-GAP_TBC_sf"/>
</dbReference>
<dbReference type="SUPFAM" id="SSF47923">
    <property type="entry name" value="Ypt/Rab-GAP domain of gyp1p"/>
    <property type="match status" value="2"/>
</dbReference>
<dbReference type="EMBL" id="KQ964480">
    <property type="protein sequence ID" value="KXN71226.1"/>
    <property type="molecule type" value="Genomic_DNA"/>
</dbReference>
<dbReference type="PROSITE" id="PS50086">
    <property type="entry name" value="TBC_RABGAP"/>
    <property type="match status" value="1"/>
</dbReference>
<dbReference type="PROSITE" id="PS50011">
    <property type="entry name" value="PROTEIN_KINASE_DOM"/>
    <property type="match status" value="1"/>
</dbReference>
<dbReference type="SMART" id="SM00164">
    <property type="entry name" value="TBC"/>
    <property type="match status" value="1"/>
</dbReference>
<dbReference type="GO" id="GO:0005524">
    <property type="term" value="F:ATP binding"/>
    <property type="evidence" value="ECO:0007669"/>
    <property type="project" value="InterPro"/>
</dbReference>
<name>A0A137P890_CONC2</name>
<feature type="domain" description="Rab-GAP TBC" evidence="2">
    <location>
        <begin position="475"/>
        <end position="660"/>
    </location>
</feature>
<dbReference type="PANTHER" id="PTHR47219">
    <property type="entry name" value="RAB GTPASE-ACTIVATING PROTEIN 1-LIKE"/>
    <property type="match status" value="1"/>
</dbReference>
<organism evidence="3 4">
    <name type="scientific">Conidiobolus coronatus (strain ATCC 28846 / CBS 209.66 / NRRL 28638)</name>
    <name type="common">Delacroixia coronata</name>
    <dbReference type="NCBI Taxonomy" id="796925"/>
    <lineage>
        <taxon>Eukaryota</taxon>
        <taxon>Fungi</taxon>
        <taxon>Fungi incertae sedis</taxon>
        <taxon>Zoopagomycota</taxon>
        <taxon>Entomophthoromycotina</taxon>
        <taxon>Entomophthoromycetes</taxon>
        <taxon>Entomophthorales</taxon>
        <taxon>Ancylistaceae</taxon>
        <taxon>Conidiobolus</taxon>
    </lineage>
</organism>
<accession>A0A137P890</accession>
<dbReference type="Gene3D" id="1.10.510.10">
    <property type="entry name" value="Transferase(Phosphotransferase) domain 1"/>
    <property type="match status" value="1"/>
</dbReference>
<dbReference type="GO" id="GO:0004672">
    <property type="term" value="F:protein kinase activity"/>
    <property type="evidence" value="ECO:0007669"/>
    <property type="project" value="InterPro"/>
</dbReference>
<evidence type="ECO:0000313" key="3">
    <source>
        <dbReference type="EMBL" id="KXN71226.1"/>
    </source>
</evidence>
<reference evidence="3 4" key="1">
    <citation type="journal article" date="2015" name="Genome Biol. Evol.">
        <title>Phylogenomic analyses indicate that early fungi evolved digesting cell walls of algal ancestors of land plants.</title>
        <authorList>
            <person name="Chang Y."/>
            <person name="Wang S."/>
            <person name="Sekimoto S."/>
            <person name="Aerts A.L."/>
            <person name="Choi C."/>
            <person name="Clum A."/>
            <person name="LaButti K.M."/>
            <person name="Lindquist E.A."/>
            <person name="Yee Ngan C."/>
            <person name="Ohm R.A."/>
            <person name="Salamov A.A."/>
            <person name="Grigoriev I.V."/>
            <person name="Spatafora J.W."/>
            <person name="Berbee M.L."/>
        </authorList>
    </citation>
    <scope>NUCLEOTIDE SEQUENCE [LARGE SCALE GENOMIC DNA]</scope>
    <source>
        <strain evidence="3 4">NRRL 28638</strain>
    </source>
</reference>
<sequence length="890" mass="102143">MDTIISNNSDNKESLEVTLFPFFLTPKFFLEEIYEQPSNQFYSKFVSLKNVRSDYLVELVELVRSKHGRMFIITSEIPNKSLSEQLDAYSLSDSGDNINNITNLLSLIANALTDLKRFNLVHGLLTPSQIFPSNENLLLTGYWWNKLSEFGLLTEFPICNLEFSSPELIAYYLNKKLTGLNAESLTELNLPFTYKTDIWSLGSILFFLLTQKSLYNQPEFNASLFKLGLKLFLGDGKAVIGFNNWLDTNLEDTRAKFADSEVIEQIDGLIELTKACLRIDPLERITVDELRSSPLLSNYIQKSSTKQNWKPYPILPSENSKLLESPLTPQQLLHIWKLSGGDINQLVDNKLPPILSLPTIIQNSEDLQSQKNLDPTLLFDQDSRIKLDLGKLIKDKVLESGVEFCNNEVIEGDGVDNIIGQNIYKESSMGYYNLSQILNQKDFHLNLNRIELFNKLLSQYPSSLEEIKLHSKSLGIPNQLRGPIWACLLQVEYKDLQKYDKINKNLSLGIDKQLQLDITRCQQYNPLLASNLGHSKLFNVLKSWQLSNPDKVYWQGIDSLAGIFLSCNFNNESRALICLENFINKYQIGFFTDNNSSTLWSYLGIFLQLLNFHDPVLTSHLHKLGLGPKAYAINWFYTMFAYVFPLDKLVLLWDRILVSEANYPWLVGLAILNQLRFDILKSEQLGTIPLSTDSFLDIDLELCLATADNLYHLTPNTLFDIELFKILNPPPQNSWEFPEELVNLPILNISEWQTLQDRGFIMDLRSKSQFKGRHLKNSFHLDKPAHLLKVVANTLRPYSESQIMGLLCDDKQIGEGFVQGLIRNQFGHLIRITDWDEYYSELIDVSDGNDQNKVNIEWCTCSGKEAFKTQPKYKDNPNVLLRKCVYLKDL</sequence>
<dbReference type="SUPFAM" id="SSF56112">
    <property type="entry name" value="Protein kinase-like (PK-like)"/>
    <property type="match status" value="1"/>
</dbReference>
<gene>
    <name evidence="3" type="ORF">CONCODRAFT_84821</name>
</gene>
<dbReference type="GO" id="GO:0031267">
    <property type="term" value="F:small GTPase binding"/>
    <property type="evidence" value="ECO:0007669"/>
    <property type="project" value="TreeGrafter"/>
</dbReference>